<evidence type="ECO:0000256" key="1">
    <source>
        <dbReference type="SAM" id="MobiDB-lite"/>
    </source>
</evidence>
<dbReference type="OrthoDB" id="2769928at2"/>
<dbReference type="Proteomes" id="UP000294911">
    <property type="component" value="Unassembled WGS sequence"/>
</dbReference>
<feature type="region of interest" description="Disordered" evidence="1">
    <location>
        <begin position="1"/>
        <end position="43"/>
    </location>
</feature>
<sequence length="400" mass="45217">MTKADKTESTSEANTAAPAKNTADTRPSTPPGTMAPGRRTMPRDYRISLRPGYGVDAPNITPGERRQSLRGFEDTYTDIVDYIVRITHRIWEDQDVGYIYDTYSPGCRLYDDSGVHFGVEQLVHGTMQSINAFPDCRHYADDVIWAGTDEEGFVTSHRAINIGHHTGPWRWGGPTGRKLETWVMANCVVRDNEIYEEWVLYNTAAKLQQLGIDVATAARAAGNAIGFPTLSERPFSEVERIEGGRKPLPYPAQTTQGFDVEYEVRRLFHDVYNRRDLSAIDRSYAPTVHWHGTTNRRGYGRSDVRGMARNLLATFPDLGVRVDEVYWMGNEADGFSVSVRWTGAGTHRGYGLYGEPTGRRVHIWGMSQLYFAHGRIVEEWSLFNEFDILAQLLRDEPTTP</sequence>
<accession>A0A4R2QA71</accession>
<comment type="caution">
    <text evidence="2">The sequence shown here is derived from an EMBL/GenBank/DDBJ whole genome shotgun (WGS) entry which is preliminary data.</text>
</comment>
<dbReference type="Pfam" id="PF07366">
    <property type="entry name" value="SnoaL"/>
    <property type="match status" value="2"/>
</dbReference>
<name>A0A4R2QA71_9PSEU</name>
<dbReference type="EMBL" id="SLXQ01000017">
    <property type="protein sequence ID" value="TCP45084.1"/>
    <property type="molecule type" value="Genomic_DNA"/>
</dbReference>
<dbReference type="InterPro" id="IPR032710">
    <property type="entry name" value="NTF2-like_dom_sf"/>
</dbReference>
<organism evidence="2 3">
    <name type="scientific">Tamaricihabitans halophyticus</name>
    <dbReference type="NCBI Taxonomy" id="1262583"/>
    <lineage>
        <taxon>Bacteria</taxon>
        <taxon>Bacillati</taxon>
        <taxon>Actinomycetota</taxon>
        <taxon>Actinomycetes</taxon>
        <taxon>Pseudonocardiales</taxon>
        <taxon>Pseudonocardiaceae</taxon>
        <taxon>Tamaricihabitans</taxon>
    </lineage>
</organism>
<dbReference type="SUPFAM" id="SSF54427">
    <property type="entry name" value="NTF2-like"/>
    <property type="match status" value="2"/>
</dbReference>
<dbReference type="RefSeq" id="WP_132880218.1">
    <property type="nucleotide sequence ID" value="NZ_SLXQ01000017.1"/>
</dbReference>
<dbReference type="AlphaFoldDB" id="A0A4R2QA71"/>
<dbReference type="PANTHER" id="PTHR38436:SF1">
    <property type="entry name" value="ESTER CYCLASE"/>
    <property type="match status" value="1"/>
</dbReference>
<gene>
    <name evidence="2" type="ORF">EV191_11750</name>
</gene>
<evidence type="ECO:0000313" key="3">
    <source>
        <dbReference type="Proteomes" id="UP000294911"/>
    </source>
</evidence>
<dbReference type="PANTHER" id="PTHR38436">
    <property type="entry name" value="POLYKETIDE CYCLASE SNOAL-LIKE DOMAIN"/>
    <property type="match status" value="1"/>
</dbReference>
<evidence type="ECO:0000313" key="2">
    <source>
        <dbReference type="EMBL" id="TCP45084.1"/>
    </source>
</evidence>
<dbReference type="GO" id="GO:0030638">
    <property type="term" value="P:polyketide metabolic process"/>
    <property type="evidence" value="ECO:0007669"/>
    <property type="project" value="InterPro"/>
</dbReference>
<reference evidence="2 3" key="1">
    <citation type="submission" date="2019-03" db="EMBL/GenBank/DDBJ databases">
        <title>Genomic Encyclopedia of Type Strains, Phase IV (KMG-IV): sequencing the most valuable type-strain genomes for metagenomic binning, comparative biology and taxonomic classification.</title>
        <authorList>
            <person name="Goeker M."/>
        </authorList>
    </citation>
    <scope>NUCLEOTIDE SEQUENCE [LARGE SCALE GENOMIC DNA]</scope>
    <source>
        <strain evidence="2 3">DSM 45765</strain>
    </source>
</reference>
<protein>
    <submittedName>
        <fullName evidence="2">Putative ester cyclase</fullName>
    </submittedName>
</protein>
<proteinExistence type="predicted"/>
<dbReference type="Gene3D" id="3.10.450.50">
    <property type="match status" value="2"/>
</dbReference>
<keyword evidence="3" id="KW-1185">Reference proteome</keyword>
<dbReference type="InterPro" id="IPR009959">
    <property type="entry name" value="Cyclase_SnoaL-like"/>
</dbReference>